<accession>A0A523TM34</accession>
<dbReference type="InterPro" id="IPR009057">
    <property type="entry name" value="Homeodomain-like_sf"/>
</dbReference>
<name>A0A523TM34_UNCAE</name>
<evidence type="ECO:0000313" key="1">
    <source>
        <dbReference type="EMBL" id="TET30969.1"/>
    </source>
</evidence>
<comment type="caution">
    <text evidence="1">The sequence shown here is derived from an EMBL/GenBank/DDBJ whole genome shotgun (WGS) entry which is preliminary data.</text>
</comment>
<proteinExistence type="predicted"/>
<dbReference type="AlphaFoldDB" id="A0A523TM34"/>
<dbReference type="Pfam" id="PF13551">
    <property type="entry name" value="HTH_29"/>
    <property type="match status" value="1"/>
</dbReference>
<feature type="non-terminal residue" evidence="1">
    <location>
        <position position="187"/>
    </location>
</feature>
<protein>
    <submittedName>
        <fullName evidence="1">Integrase</fullName>
    </submittedName>
</protein>
<reference evidence="1 2" key="1">
    <citation type="submission" date="2019-03" db="EMBL/GenBank/DDBJ databases">
        <title>Metabolic potential of uncultured bacteria and archaea associated with petroleum seepage in deep-sea sediments.</title>
        <authorList>
            <person name="Dong X."/>
            <person name="Hubert C."/>
        </authorList>
    </citation>
    <scope>NUCLEOTIDE SEQUENCE [LARGE SCALE GENOMIC DNA]</scope>
    <source>
        <strain evidence="1">E44_bin3</strain>
    </source>
</reference>
<gene>
    <name evidence="1" type="ORF">E3J68_00115</name>
</gene>
<evidence type="ECO:0000313" key="2">
    <source>
        <dbReference type="Proteomes" id="UP000316517"/>
    </source>
</evidence>
<organism evidence="1 2">
    <name type="scientific">Aerophobetes bacterium</name>
    <dbReference type="NCBI Taxonomy" id="2030807"/>
    <lineage>
        <taxon>Bacteria</taxon>
        <taxon>Candidatus Aerophobota</taxon>
    </lineage>
</organism>
<dbReference type="EMBL" id="SOJT01000007">
    <property type="protein sequence ID" value="TET30969.1"/>
    <property type="molecule type" value="Genomic_DNA"/>
</dbReference>
<dbReference type="SUPFAM" id="SSF46689">
    <property type="entry name" value="Homeodomain-like"/>
    <property type="match status" value="1"/>
</dbReference>
<dbReference type="Proteomes" id="UP000316517">
    <property type="component" value="Unassembled WGS sequence"/>
</dbReference>
<sequence length="187" mass="22117">MERCELSRKELARYSVIENTIEGYLKADQAAEELHLSRRQIFRLKRKLKKKGIEGLIHGNRGRPSYRRTKERLRDTIDYLYRGKYDGFNISHFTEMLEEREGILISRETVRGILLEKGSYEKKKRYPKHRSFREPMPKEGMMLQFDTSDHEWLQGRGPKIKLIGGIDDATKDVPWAKFALKDSVEEN</sequence>